<reference evidence="2" key="1">
    <citation type="submission" date="2022-11" db="UniProtKB">
        <authorList>
            <consortium name="WormBaseParasite"/>
        </authorList>
    </citation>
    <scope>IDENTIFICATION</scope>
</reference>
<evidence type="ECO:0000313" key="2">
    <source>
        <dbReference type="WBParaSite" id="PS1159_v2.g3960.t2"/>
    </source>
</evidence>
<dbReference type="Proteomes" id="UP000887580">
    <property type="component" value="Unplaced"/>
</dbReference>
<evidence type="ECO:0000313" key="1">
    <source>
        <dbReference type="Proteomes" id="UP000887580"/>
    </source>
</evidence>
<name>A0AC35GDW0_9BILA</name>
<accession>A0AC35GDW0</accession>
<proteinExistence type="predicted"/>
<sequence length="850" mass="96807">MDYMNWRVTDLKDKLREVGQPVSGKKAELVDRLKNLDLEGPSTSNKGRLVIDAKPTTSSGSKTCEFNSMTIPQLKAELTKYKLPVSGKRKEELVQRLQIYSECQLAGPIDFDFIGRRPIELLMVAEKPSMAQELSNMLAQGAWVNRSSCSNGAIPVFRFSMMFHGYKANVRMTSTLGHIQKLDFGPEVTRNQTEELFEADVVTSEANPEKRIPKMLAEVAKGADACILWLDCDLEGEAICFEVIDCVKNVMIKPPSNNVMDVIYRAKFSSSDEAVTAINNLVKPNFRFHLAAFAKHDLDLRVGVPFSRYQTSLLRRAFPDRDIDHLSFGPCQTPCLSFCVEQQEKLESYVPTYTSHIVIKLDLGRFDVEITSDPIKNEREAQKIYQKLKNEQQCKVVSVERKTHIKDPPKALNTVELLKDASKHYNIGPNETMQAAEFLYTSGLISYPRTETTKYPKTLNLQEKKKKLRQIFSSFPVISAGGKKGESDDNEEAMDWEAIVEKEDVFERGEDFGDHCPIVPTGKPVTRSLSGVQKLVYELVCRRFFASWMPEQRYHTVDTVFSAGDVTFKRRIQEIDDYGFAKILPWEKAKLTRDVPAGIIVNGSEIKIKSIKISNTKSTAPSLISEAELIEKMEKHSIGTDASISSHIANIQRRNYVKVNEETRTLMPTKLGIQLIKAYRECIPALVETSLRAEFEKQIMRIAKGEREFEDARRSILDAFKEQFKIFRNNFHKFTKNFENCFEMKTEGTCGRNGYRNNQNNYNQQPTSSSSINNRKVIHASRPTYNTGQEVRAVVKPNIPISQYPQQKPFPVALDRRETYALTDAPKRSPVKRSLARVESFEESIKRLRL</sequence>
<protein>
    <submittedName>
        <fullName evidence="2">DNA topoisomerase</fullName>
    </submittedName>
</protein>
<organism evidence="1 2">
    <name type="scientific">Panagrolaimus sp. PS1159</name>
    <dbReference type="NCBI Taxonomy" id="55785"/>
    <lineage>
        <taxon>Eukaryota</taxon>
        <taxon>Metazoa</taxon>
        <taxon>Ecdysozoa</taxon>
        <taxon>Nematoda</taxon>
        <taxon>Chromadorea</taxon>
        <taxon>Rhabditida</taxon>
        <taxon>Tylenchina</taxon>
        <taxon>Panagrolaimomorpha</taxon>
        <taxon>Panagrolaimoidea</taxon>
        <taxon>Panagrolaimidae</taxon>
        <taxon>Panagrolaimus</taxon>
    </lineage>
</organism>
<dbReference type="WBParaSite" id="PS1159_v2.g3960.t2">
    <property type="protein sequence ID" value="PS1159_v2.g3960.t2"/>
    <property type="gene ID" value="PS1159_v2.g3960"/>
</dbReference>